<dbReference type="InterPro" id="IPR050950">
    <property type="entry name" value="HTH-type_LysR_regulators"/>
</dbReference>
<evidence type="ECO:0000256" key="4">
    <source>
        <dbReference type="ARBA" id="ARBA00023163"/>
    </source>
</evidence>
<gene>
    <name evidence="6" type="ORF">RU96_GL002510</name>
</gene>
<evidence type="ECO:0000256" key="2">
    <source>
        <dbReference type="ARBA" id="ARBA00023015"/>
    </source>
</evidence>
<reference evidence="6 7" key="1">
    <citation type="submission" date="2014-12" db="EMBL/GenBank/DDBJ databases">
        <title>Draft genome sequences of 29 type strains of Enterococci.</title>
        <authorList>
            <person name="Zhong Z."/>
            <person name="Sun Z."/>
            <person name="Liu W."/>
            <person name="Zhang W."/>
            <person name="Zhang H."/>
        </authorList>
    </citation>
    <scope>NUCLEOTIDE SEQUENCE [LARGE SCALE GENOMIC DNA]</scope>
    <source>
        <strain evidence="6 7">DSM 21207</strain>
    </source>
</reference>
<dbReference type="GO" id="GO:0003677">
    <property type="term" value="F:DNA binding"/>
    <property type="evidence" value="ECO:0007669"/>
    <property type="project" value="UniProtKB-KW"/>
</dbReference>
<evidence type="ECO:0000313" key="7">
    <source>
        <dbReference type="Proteomes" id="UP000182835"/>
    </source>
</evidence>
<accession>A0A1L8R695</accession>
<dbReference type="EMBL" id="JXKG01000009">
    <property type="protein sequence ID" value="OJG15251.1"/>
    <property type="molecule type" value="Genomic_DNA"/>
</dbReference>
<proteinExistence type="inferred from homology"/>
<dbReference type="PANTHER" id="PTHR30419">
    <property type="entry name" value="HTH-TYPE TRANSCRIPTIONAL REGULATOR YBHD"/>
    <property type="match status" value="1"/>
</dbReference>
<dbReference type="SUPFAM" id="SSF53850">
    <property type="entry name" value="Periplasmic binding protein-like II"/>
    <property type="match status" value="1"/>
</dbReference>
<protein>
    <recommendedName>
        <fullName evidence="5">HTH lysR-type domain-containing protein</fullName>
    </recommendedName>
</protein>
<dbReference type="AlphaFoldDB" id="A0A1L8R695"/>
<dbReference type="Pfam" id="PF00126">
    <property type="entry name" value="HTH_1"/>
    <property type="match status" value="1"/>
</dbReference>
<keyword evidence="3" id="KW-0238">DNA-binding</keyword>
<dbReference type="InterPro" id="IPR000847">
    <property type="entry name" value="LysR_HTH_N"/>
</dbReference>
<keyword evidence="2" id="KW-0805">Transcription regulation</keyword>
<dbReference type="InterPro" id="IPR036388">
    <property type="entry name" value="WH-like_DNA-bd_sf"/>
</dbReference>
<dbReference type="InterPro" id="IPR005119">
    <property type="entry name" value="LysR_subst-bd"/>
</dbReference>
<evidence type="ECO:0000256" key="1">
    <source>
        <dbReference type="ARBA" id="ARBA00009437"/>
    </source>
</evidence>
<dbReference type="Proteomes" id="UP000182835">
    <property type="component" value="Unassembled WGS sequence"/>
</dbReference>
<dbReference type="FunFam" id="1.10.10.10:FF:000001">
    <property type="entry name" value="LysR family transcriptional regulator"/>
    <property type="match status" value="1"/>
</dbReference>
<dbReference type="Pfam" id="PF03466">
    <property type="entry name" value="LysR_substrate"/>
    <property type="match status" value="1"/>
</dbReference>
<evidence type="ECO:0000313" key="6">
    <source>
        <dbReference type="EMBL" id="OJG15251.1"/>
    </source>
</evidence>
<dbReference type="Gene3D" id="3.40.190.10">
    <property type="entry name" value="Periplasmic binding protein-like II"/>
    <property type="match status" value="2"/>
</dbReference>
<dbReference type="SUPFAM" id="SSF46785">
    <property type="entry name" value="Winged helix' DNA-binding domain"/>
    <property type="match status" value="1"/>
</dbReference>
<dbReference type="STRING" id="317010.RU96_GL002510"/>
<evidence type="ECO:0000256" key="3">
    <source>
        <dbReference type="ARBA" id="ARBA00023125"/>
    </source>
</evidence>
<name>A0A1L8R695_9ENTE</name>
<dbReference type="InterPro" id="IPR036390">
    <property type="entry name" value="WH_DNA-bd_sf"/>
</dbReference>
<keyword evidence="4" id="KW-0804">Transcription</keyword>
<dbReference type="PROSITE" id="PS50931">
    <property type="entry name" value="HTH_LYSR"/>
    <property type="match status" value="1"/>
</dbReference>
<dbReference type="GO" id="GO:0003700">
    <property type="term" value="F:DNA-binding transcription factor activity"/>
    <property type="evidence" value="ECO:0007669"/>
    <property type="project" value="InterPro"/>
</dbReference>
<feature type="domain" description="HTH lysR-type" evidence="5">
    <location>
        <begin position="1"/>
        <end position="60"/>
    </location>
</feature>
<comment type="caution">
    <text evidence="6">The sequence shown here is derived from an EMBL/GenBank/DDBJ whole genome shotgun (WGS) entry which is preliminary data.</text>
</comment>
<comment type="similarity">
    <text evidence="1">Belongs to the LysR transcriptional regulatory family.</text>
</comment>
<dbReference type="RefSeq" id="WP_143350952.1">
    <property type="nucleotide sequence ID" value="NZ_JBHLVQ010000022.1"/>
</dbReference>
<dbReference type="Gene3D" id="1.10.10.10">
    <property type="entry name" value="Winged helix-like DNA-binding domain superfamily/Winged helix DNA-binding domain"/>
    <property type="match status" value="1"/>
</dbReference>
<dbReference type="GO" id="GO:0005829">
    <property type="term" value="C:cytosol"/>
    <property type="evidence" value="ECO:0007669"/>
    <property type="project" value="TreeGrafter"/>
</dbReference>
<organism evidence="6 7">
    <name type="scientific">Enterococcus canintestini</name>
    <dbReference type="NCBI Taxonomy" id="317010"/>
    <lineage>
        <taxon>Bacteria</taxon>
        <taxon>Bacillati</taxon>
        <taxon>Bacillota</taxon>
        <taxon>Bacilli</taxon>
        <taxon>Lactobacillales</taxon>
        <taxon>Enterococcaceae</taxon>
        <taxon>Enterococcus</taxon>
    </lineage>
</organism>
<sequence>MNIRDLEYFQRLALEKSYSKVAAFYHVSQPTITYAIKRLETELNIPLVNRSQAHKNVALTSAGRQFLQHVNTILRELRIAKEEISHLTIKKLPLGLPPIIGNYYFPKLSPQLLKADILPHLIIRREGSENLLRQVKLGRLDVGLIGSLDPIQVESLSAEILTKKKFKIVVAKNHPLAHQKEVAFGKLATEKFLLLSEQYVHHHAFLRLSQQNNLDPQVIYQSDDLDILKGMIKSGMGVGFLAELAINSDDNLVTLDLTDNNQPQFLISLVYRNSSILPPIMEKLLELIRQIVTKDEIKKVQKD</sequence>
<evidence type="ECO:0000259" key="5">
    <source>
        <dbReference type="PROSITE" id="PS50931"/>
    </source>
</evidence>
<dbReference type="OrthoDB" id="9803735at2"/>